<dbReference type="SUPFAM" id="SSF52540">
    <property type="entry name" value="P-loop containing nucleoside triphosphate hydrolases"/>
    <property type="match status" value="1"/>
</dbReference>
<dbReference type="GO" id="GO:0061809">
    <property type="term" value="F:NAD+ nucleosidase activity, cyclic ADP-ribose generating"/>
    <property type="evidence" value="ECO:0007669"/>
    <property type="project" value="UniProtKB-EC"/>
</dbReference>
<comment type="caution">
    <text evidence="11">The sequence shown here is derived from an EMBL/GenBank/DDBJ whole genome shotgun (WGS) entry which is preliminary data.</text>
</comment>
<dbReference type="EMBL" id="VIEB01000471">
    <property type="protein sequence ID" value="TQD89701.1"/>
    <property type="molecule type" value="Genomic_DNA"/>
</dbReference>
<evidence type="ECO:0000256" key="6">
    <source>
        <dbReference type="ARBA" id="ARBA00047304"/>
    </source>
</evidence>
<dbReference type="InterPro" id="IPR045344">
    <property type="entry name" value="C-JID"/>
</dbReference>
<feature type="domain" description="NB-ARC" evidence="7">
    <location>
        <begin position="1"/>
        <end position="144"/>
    </location>
</feature>
<feature type="domain" description="C-JID" evidence="8">
    <location>
        <begin position="776"/>
        <end position="901"/>
    </location>
</feature>
<dbReference type="PANTHER" id="PTHR11017:SF527">
    <property type="entry name" value="TMV RESISTANCE PROTEIN N-LIKE"/>
    <property type="match status" value="1"/>
</dbReference>
<organism evidence="11 12">
    <name type="scientific">Malus baccata</name>
    <name type="common">Siberian crab apple</name>
    <name type="synonym">Pyrus baccata</name>
    <dbReference type="NCBI Taxonomy" id="106549"/>
    <lineage>
        <taxon>Eukaryota</taxon>
        <taxon>Viridiplantae</taxon>
        <taxon>Streptophyta</taxon>
        <taxon>Embryophyta</taxon>
        <taxon>Tracheophyta</taxon>
        <taxon>Spermatophyta</taxon>
        <taxon>Magnoliopsida</taxon>
        <taxon>eudicotyledons</taxon>
        <taxon>Gunneridae</taxon>
        <taxon>Pentapetalae</taxon>
        <taxon>rosids</taxon>
        <taxon>fabids</taxon>
        <taxon>Rosales</taxon>
        <taxon>Rosaceae</taxon>
        <taxon>Amygdaloideae</taxon>
        <taxon>Maleae</taxon>
        <taxon>Malus</taxon>
    </lineage>
</organism>
<evidence type="ECO:0000313" key="12">
    <source>
        <dbReference type="Proteomes" id="UP000315295"/>
    </source>
</evidence>
<reference evidence="11 12" key="1">
    <citation type="journal article" date="2019" name="G3 (Bethesda)">
        <title>Sequencing of a Wild Apple (Malus baccata) Genome Unravels the Differences Between Cultivated and Wild Apple Species Regarding Disease Resistance and Cold Tolerance.</title>
        <authorList>
            <person name="Chen X."/>
        </authorList>
    </citation>
    <scope>NUCLEOTIDE SEQUENCE [LARGE SCALE GENOMIC DNA]</scope>
    <source>
        <strain evidence="12">cv. Shandingzi</strain>
        <tissue evidence="11">Leaves</tissue>
    </source>
</reference>
<sequence>MSGIGKTTIAKAFYQRILNKFQVKSFHDRVSEDFKAHGLDGIQRKLSNSLMNRNIQDWSPSEAAKMRYFVRDKKVLIILDDVDDSIQLEKLCGNPAWFGQGSRIIITTKDKQVLISHGVERRFEVPLLSDVGALKLFSLRALKRDNPPKSHMDLCISFVSYAKGLPLALEVLGLFLNGRGLDAWSGQLSKLGDDLIFNEKIMKTLKISYEGLDPQEKDIFLDIACFFKGEYKDRVVEMLDSCGFNPGIGIDVLVKKSLITISDNMVLMHDLLQKMGQAIVGQQSKEPGERSRLWLSKDIFRVLKENTGTSTVEGIVLDLLASEEVECLPEVFSQMVNLRLLKVHNVRLPEGLNRLPNSLRFLEWRGYPLQYLPLGFHPAELVELIMCHSRIKQLWNGEKKFDKLKIIKVSHSKSLTGTPDFEGIQNLERLDLEGCESLVEIHFSIRTLKRLTFLTLRDCKSLELLPDEIEMDHLEVLVLSGCSSVKKIPNFVEPMEHLWKLSLDGTGIESIPSSVEHLTSLSLLDLRDCKNLKCLPSAIGNLRAIKSLDVSGCSNLAKLPESLGKLEFVEKINLSGTAVKEWPSSIVLKNLKALIFCGMEGPSRGPWHMLLPFRLMPTESVHHSRSLVLPPLSGFRSLMELDLSGHNLCEGAIPNDIGCLSSLVSLNLSGNDFVNLPTSISQLTKLENLYLSRCRRLQHLPVLSSDVDLQVTADGCTKLEMLEFPSNLAKLNSTCFNFINCFGMLEKECYNHITFTMLQRYLKGVPYAGDRYEIVMPGKEIPGWFTHQRMGSEVSVDLTSQWRDNKWMGYALCAVFEVNGSGWELSGVLEVNGKEEYPAPLLSSDVQPVSDHIWLLYVSRGISFGTEWQNSCNELNFRFKSSGPCLVKSCGTRLVYESDVEELDDIGTQSSSKRRRTWWKW</sequence>
<dbReference type="Gene3D" id="3.40.50.300">
    <property type="entry name" value="P-loop containing nucleotide triphosphate hydrolases"/>
    <property type="match status" value="1"/>
</dbReference>
<dbReference type="InterPro" id="IPR032675">
    <property type="entry name" value="LRR_dom_sf"/>
</dbReference>
<keyword evidence="5" id="KW-0520">NAD</keyword>
<evidence type="ECO:0000256" key="1">
    <source>
        <dbReference type="ARBA" id="ARBA00011982"/>
    </source>
</evidence>
<dbReference type="GO" id="GO:0006952">
    <property type="term" value="P:defense response"/>
    <property type="evidence" value="ECO:0007669"/>
    <property type="project" value="InterPro"/>
</dbReference>
<keyword evidence="3" id="KW-0677">Repeat</keyword>
<dbReference type="Pfam" id="PF00931">
    <property type="entry name" value="NB-ARC"/>
    <property type="match status" value="1"/>
</dbReference>
<dbReference type="InterPro" id="IPR027417">
    <property type="entry name" value="P-loop_NTPase"/>
</dbReference>
<dbReference type="EC" id="3.2.2.6" evidence="1"/>
<feature type="domain" description="Disease resistance protein Roq1-like winged-helix" evidence="9">
    <location>
        <begin position="215"/>
        <end position="284"/>
    </location>
</feature>
<evidence type="ECO:0000256" key="4">
    <source>
        <dbReference type="ARBA" id="ARBA00022821"/>
    </source>
</evidence>
<keyword evidence="12" id="KW-1185">Reference proteome</keyword>
<accession>A0A540LT63</accession>
<keyword evidence="4" id="KW-0611">Plant defense</keyword>
<evidence type="ECO:0000259" key="7">
    <source>
        <dbReference type="Pfam" id="PF00931"/>
    </source>
</evidence>
<dbReference type="STRING" id="106549.A0A540LT63"/>
<gene>
    <name evidence="11" type="ORF">C1H46_024695</name>
</gene>
<evidence type="ECO:0000313" key="11">
    <source>
        <dbReference type="EMBL" id="TQD89701.1"/>
    </source>
</evidence>
<dbReference type="Pfam" id="PF23286">
    <property type="entry name" value="LRR_13"/>
    <property type="match status" value="1"/>
</dbReference>
<protein>
    <recommendedName>
        <fullName evidence="1">ADP-ribosyl cyclase/cyclic ADP-ribose hydrolase</fullName>
        <ecNumber evidence="1">3.2.2.6</ecNumber>
    </recommendedName>
</protein>
<evidence type="ECO:0000256" key="2">
    <source>
        <dbReference type="ARBA" id="ARBA00022614"/>
    </source>
</evidence>
<dbReference type="InterPro" id="IPR042197">
    <property type="entry name" value="Apaf_helical"/>
</dbReference>
<dbReference type="Gene3D" id="1.10.8.430">
    <property type="entry name" value="Helical domain of apoptotic protease-activating factors"/>
    <property type="match status" value="1"/>
</dbReference>
<evidence type="ECO:0000259" key="9">
    <source>
        <dbReference type="Pfam" id="PF23282"/>
    </source>
</evidence>
<dbReference type="Pfam" id="PF23282">
    <property type="entry name" value="WHD_ROQ1"/>
    <property type="match status" value="1"/>
</dbReference>
<dbReference type="PRINTS" id="PR00364">
    <property type="entry name" value="DISEASERSIST"/>
</dbReference>
<dbReference type="Pfam" id="PF20160">
    <property type="entry name" value="C-JID"/>
    <property type="match status" value="1"/>
</dbReference>
<dbReference type="InterPro" id="IPR002182">
    <property type="entry name" value="NB-ARC"/>
</dbReference>
<dbReference type="InterPro" id="IPR058546">
    <property type="entry name" value="RPS4B/Roq1-like_LRR"/>
</dbReference>
<proteinExistence type="predicted"/>
<dbReference type="AlphaFoldDB" id="A0A540LT63"/>
<dbReference type="InterPro" id="IPR044974">
    <property type="entry name" value="Disease_R_plants"/>
</dbReference>
<dbReference type="GO" id="GO:0043531">
    <property type="term" value="F:ADP binding"/>
    <property type="evidence" value="ECO:0007669"/>
    <property type="project" value="InterPro"/>
</dbReference>
<comment type="catalytic activity">
    <reaction evidence="6">
        <text>NAD(+) + H2O = ADP-D-ribose + nicotinamide + H(+)</text>
        <dbReference type="Rhea" id="RHEA:16301"/>
        <dbReference type="ChEBI" id="CHEBI:15377"/>
        <dbReference type="ChEBI" id="CHEBI:15378"/>
        <dbReference type="ChEBI" id="CHEBI:17154"/>
        <dbReference type="ChEBI" id="CHEBI:57540"/>
        <dbReference type="ChEBI" id="CHEBI:57967"/>
        <dbReference type="EC" id="3.2.2.6"/>
    </reaction>
    <physiologicalReaction direction="left-to-right" evidence="6">
        <dbReference type="Rhea" id="RHEA:16302"/>
    </physiologicalReaction>
</comment>
<dbReference type="Gene3D" id="3.80.10.10">
    <property type="entry name" value="Ribonuclease Inhibitor"/>
    <property type="match status" value="2"/>
</dbReference>
<evidence type="ECO:0000256" key="5">
    <source>
        <dbReference type="ARBA" id="ARBA00023027"/>
    </source>
</evidence>
<dbReference type="Proteomes" id="UP000315295">
    <property type="component" value="Unassembled WGS sequence"/>
</dbReference>
<evidence type="ECO:0000256" key="3">
    <source>
        <dbReference type="ARBA" id="ARBA00022737"/>
    </source>
</evidence>
<dbReference type="PANTHER" id="PTHR11017">
    <property type="entry name" value="LEUCINE-RICH REPEAT-CONTAINING PROTEIN"/>
    <property type="match status" value="1"/>
</dbReference>
<dbReference type="SUPFAM" id="SSF46785">
    <property type="entry name" value="Winged helix' DNA-binding domain"/>
    <property type="match status" value="1"/>
</dbReference>
<dbReference type="InterPro" id="IPR058192">
    <property type="entry name" value="WHD_ROQ1-like"/>
</dbReference>
<evidence type="ECO:0000259" key="10">
    <source>
        <dbReference type="Pfam" id="PF23286"/>
    </source>
</evidence>
<feature type="domain" description="Disease resistance protein RPS4B/Roq1-like leucine-rich repeats" evidence="10">
    <location>
        <begin position="473"/>
        <end position="557"/>
    </location>
</feature>
<dbReference type="SUPFAM" id="SSF52058">
    <property type="entry name" value="L domain-like"/>
    <property type="match status" value="2"/>
</dbReference>
<keyword evidence="2" id="KW-0433">Leucine-rich repeat</keyword>
<name>A0A540LT63_MALBA</name>
<dbReference type="InterPro" id="IPR036390">
    <property type="entry name" value="WH_DNA-bd_sf"/>
</dbReference>
<evidence type="ECO:0000259" key="8">
    <source>
        <dbReference type="Pfam" id="PF20160"/>
    </source>
</evidence>